<name>Q64J92_LIMFE</name>
<sequence>MVPEQHLILLLLYQQDLLLSMMPLVVTLAMFGFVNHEKTVMVTWLFVMLRLTNLLENLNKILALAVVADIELQLLLGLFYIAFI</sequence>
<dbReference type="AlphaFoldDB" id="Q64J92"/>
<accession>Q64J92</accession>
<protein>
    <submittedName>
        <fullName evidence="2">Putative hydrophobic protein</fullName>
    </submittedName>
</protein>
<feature type="transmembrane region" description="Helical" evidence="1">
    <location>
        <begin position="61"/>
        <end position="83"/>
    </location>
</feature>
<keyword evidence="1" id="KW-1133">Transmembrane helix</keyword>
<dbReference type="EMBL" id="AY486146">
    <property type="protein sequence ID" value="AAS57575.1"/>
    <property type="molecule type" value="Genomic_DNA"/>
</dbReference>
<keyword evidence="1" id="KW-0812">Transmembrane</keyword>
<evidence type="ECO:0000256" key="1">
    <source>
        <dbReference type="SAM" id="Phobius"/>
    </source>
</evidence>
<reference evidence="2" key="1">
    <citation type="journal article" date="2004" name="FEMS Microbiol. Lett.">
        <title>Identification, characterisation and specificity of a cell wall lytic enzyme from Lactobacillus fermentum BR11.</title>
        <authorList>
            <person name="Turner M.S."/>
            <person name="Hafner L.M."/>
            <person name="Walsh T."/>
            <person name="Giffard P.M."/>
        </authorList>
    </citation>
    <scope>NUCLEOTIDE SEQUENCE</scope>
    <source>
        <strain evidence="2">BR11</strain>
    </source>
</reference>
<keyword evidence="1" id="KW-0472">Membrane</keyword>
<proteinExistence type="predicted"/>
<organism evidence="2">
    <name type="scientific">Limosilactobacillus fermentum</name>
    <name type="common">Lactobacillus fermentum</name>
    <dbReference type="NCBI Taxonomy" id="1613"/>
    <lineage>
        <taxon>Bacteria</taxon>
        <taxon>Bacillati</taxon>
        <taxon>Bacillota</taxon>
        <taxon>Bacilli</taxon>
        <taxon>Lactobacillales</taxon>
        <taxon>Lactobacillaceae</taxon>
        <taxon>Limosilactobacillus</taxon>
    </lineage>
</organism>
<evidence type="ECO:0000313" key="2">
    <source>
        <dbReference type="EMBL" id="AAS57575.1"/>
    </source>
</evidence>